<name>A0ACB8AC46_9AGAM</name>
<sequence>MAPSTVSYGPRIRVISTALMFSIMFFTVAYYQKATRAVSDQRLPPLYENFRKGEQELTHYDEYRRKPIKFFWAPNHPTGWGNVMQDYIMMSLLAHATNRSFVFNDYVWNPDSSLYSDFNGKLIPSRVPLSALISGPMVGSELPAGANSSRAVSRDFFRSVCPKSTVLHVPDINTDHLRYAEPAKVVLDAWVDKINSINDPCLQLGQKNKPIFEYWFYGQKDRLLSIWPSLSVSPAIVNWKWSILIYDAYENNRHVFDPTISPPVVEGAFNTTSNDDYNQLIPGLLVLHVRRGDFEAHCKYLCHSHSDWNAFNSFPEFVDRYPSLQYDEVSNGDQCLSRCFPSIEQIVAKVKQVRLESKEPLNHVYIMTNGAVLWVEKLREALLAHESWDVITSTRDLELTWEQKFVAQALDMFVAQRAQVLIGNGWSSLTSNVVMLRMAHGVPPNSNRFW</sequence>
<protein>
    <submittedName>
        <fullName evidence="1">Uncharacterized protein</fullName>
    </submittedName>
</protein>
<gene>
    <name evidence="1" type="ORF">BJ138DRAFT_1114220</name>
</gene>
<reference evidence="1" key="1">
    <citation type="journal article" date="2021" name="New Phytol.">
        <title>Evolutionary innovations through gain and loss of genes in the ectomycorrhizal Boletales.</title>
        <authorList>
            <person name="Wu G."/>
            <person name="Miyauchi S."/>
            <person name="Morin E."/>
            <person name="Kuo A."/>
            <person name="Drula E."/>
            <person name="Varga T."/>
            <person name="Kohler A."/>
            <person name="Feng B."/>
            <person name="Cao Y."/>
            <person name="Lipzen A."/>
            <person name="Daum C."/>
            <person name="Hundley H."/>
            <person name="Pangilinan J."/>
            <person name="Johnson J."/>
            <person name="Barry K."/>
            <person name="LaButti K."/>
            <person name="Ng V."/>
            <person name="Ahrendt S."/>
            <person name="Min B."/>
            <person name="Choi I.G."/>
            <person name="Park H."/>
            <person name="Plett J.M."/>
            <person name="Magnuson J."/>
            <person name="Spatafora J.W."/>
            <person name="Nagy L.G."/>
            <person name="Henrissat B."/>
            <person name="Grigoriev I.V."/>
            <person name="Yang Z.L."/>
            <person name="Xu J."/>
            <person name="Martin F.M."/>
        </authorList>
    </citation>
    <scope>NUCLEOTIDE SEQUENCE</scope>
    <source>
        <strain evidence="1">ATCC 28755</strain>
    </source>
</reference>
<dbReference type="Proteomes" id="UP000790377">
    <property type="component" value="Unassembled WGS sequence"/>
</dbReference>
<evidence type="ECO:0000313" key="1">
    <source>
        <dbReference type="EMBL" id="KAH7910292.1"/>
    </source>
</evidence>
<evidence type="ECO:0000313" key="2">
    <source>
        <dbReference type="Proteomes" id="UP000790377"/>
    </source>
</evidence>
<comment type="caution">
    <text evidence="1">The sequence shown here is derived from an EMBL/GenBank/DDBJ whole genome shotgun (WGS) entry which is preliminary data.</text>
</comment>
<organism evidence="1 2">
    <name type="scientific">Hygrophoropsis aurantiaca</name>
    <dbReference type="NCBI Taxonomy" id="72124"/>
    <lineage>
        <taxon>Eukaryota</taxon>
        <taxon>Fungi</taxon>
        <taxon>Dikarya</taxon>
        <taxon>Basidiomycota</taxon>
        <taxon>Agaricomycotina</taxon>
        <taxon>Agaricomycetes</taxon>
        <taxon>Agaricomycetidae</taxon>
        <taxon>Boletales</taxon>
        <taxon>Coniophorineae</taxon>
        <taxon>Hygrophoropsidaceae</taxon>
        <taxon>Hygrophoropsis</taxon>
    </lineage>
</organism>
<accession>A0ACB8AC46</accession>
<dbReference type="EMBL" id="MU267719">
    <property type="protein sequence ID" value="KAH7910292.1"/>
    <property type="molecule type" value="Genomic_DNA"/>
</dbReference>
<proteinExistence type="predicted"/>
<keyword evidence="2" id="KW-1185">Reference proteome</keyword>